<dbReference type="PROSITE" id="PS50022">
    <property type="entry name" value="FA58C_3"/>
    <property type="match status" value="1"/>
</dbReference>
<evidence type="ECO:0000259" key="9">
    <source>
        <dbReference type="PROSITE" id="PS50022"/>
    </source>
</evidence>
<dbReference type="InterPro" id="IPR000421">
    <property type="entry name" value="FA58C"/>
</dbReference>
<evidence type="ECO:0000256" key="1">
    <source>
        <dbReference type="ARBA" id="ARBA00004184"/>
    </source>
</evidence>
<evidence type="ECO:0000256" key="7">
    <source>
        <dbReference type="SAM" id="MobiDB-lite"/>
    </source>
</evidence>
<keyword evidence="8" id="KW-0732">Signal</keyword>
<evidence type="ECO:0000313" key="10">
    <source>
        <dbReference type="EMBL" id="GBN11958.1"/>
    </source>
</evidence>
<evidence type="ECO:0000256" key="2">
    <source>
        <dbReference type="ARBA" id="ARBA00004613"/>
    </source>
</evidence>
<dbReference type="AlphaFoldDB" id="A0A4Y2LBA0"/>
<comment type="subcellular location">
    <subcellularLocation>
        <location evidence="1">Endomembrane system</location>
        <topology evidence="1">Peripheral membrane protein</topology>
    </subcellularLocation>
    <subcellularLocation>
        <location evidence="2">Secreted</location>
    </subcellularLocation>
</comment>
<evidence type="ECO:0000256" key="3">
    <source>
        <dbReference type="ARBA" id="ARBA00022525"/>
    </source>
</evidence>
<evidence type="ECO:0000256" key="5">
    <source>
        <dbReference type="ARBA" id="ARBA00023136"/>
    </source>
</evidence>
<organism evidence="10 11">
    <name type="scientific">Araneus ventricosus</name>
    <name type="common">Orbweaver spider</name>
    <name type="synonym">Epeira ventricosa</name>
    <dbReference type="NCBI Taxonomy" id="182803"/>
    <lineage>
        <taxon>Eukaryota</taxon>
        <taxon>Metazoa</taxon>
        <taxon>Ecdysozoa</taxon>
        <taxon>Arthropoda</taxon>
        <taxon>Chelicerata</taxon>
        <taxon>Arachnida</taxon>
        <taxon>Araneae</taxon>
        <taxon>Araneomorphae</taxon>
        <taxon>Entelegynae</taxon>
        <taxon>Araneoidea</taxon>
        <taxon>Araneidae</taxon>
        <taxon>Araneus</taxon>
    </lineage>
</organism>
<dbReference type="InterPro" id="IPR008979">
    <property type="entry name" value="Galactose-bd-like_sf"/>
</dbReference>
<dbReference type="GO" id="GO:0005886">
    <property type="term" value="C:plasma membrane"/>
    <property type="evidence" value="ECO:0007669"/>
    <property type="project" value="TreeGrafter"/>
</dbReference>
<dbReference type="Pfam" id="PF00754">
    <property type="entry name" value="F5_F8_type_C"/>
    <property type="match status" value="1"/>
</dbReference>
<comment type="caution">
    <text evidence="10">The sequence shown here is derived from an EMBL/GenBank/DDBJ whole genome shotgun (WGS) entry which is preliminary data.</text>
</comment>
<reference evidence="10 11" key="1">
    <citation type="journal article" date="2019" name="Sci. Rep.">
        <title>Orb-weaving spider Araneus ventricosus genome elucidates the spidroin gene catalogue.</title>
        <authorList>
            <person name="Kono N."/>
            <person name="Nakamura H."/>
            <person name="Ohtoshi R."/>
            <person name="Moran D.A.P."/>
            <person name="Shinohara A."/>
            <person name="Yoshida Y."/>
            <person name="Fujiwara M."/>
            <person name="Mori M."/>
            <person name="Tomita M."/>
            <person name="Arakawa K."/>
        </authorList>
    </citation>
    <scope>NUCLEOTIDE SEQUENCE [LARGE SCALE GENOMIC DNA]</scope>
</reference>
<evidence type="ECO:0000256" key="6">
    <source>
        <dbReference type="ARBA" id="ARBA00023157"/>
    </source>
</evidence>
<keyword evidence="4" id="KW-0130">Cell adhesion</keyword>
<evidence type="ECO:0000313" key="11">
    <source>
        <dbReference type="Proteomes" id="UP000499080"/>
    </source>
</evidence>
<dbReference type="OrthoDB" id="2142683at2759"/>
<proteinExistence type="predicted"/>
<dbReference type="SUPFAM" id="SSF49785">
    <property type="entry name" value="Galactose-binding domain-like"/>
    <property type="match status" value="1"/>
</dbReference>
<protein>
    <recommendedName>
        <fullName evidence="9">F5/8 type C domain-containing protein</fullName>
    </recommendedName>
</protein>
<dbReference type="GO" id="GO:0012505">
    <property type="term" value="C:endomembrane system"/>
    <property type="evidence" value="ECO:0007669"/>
    <property type="project" value="UniProtKB-SubCell"/>
</dbReference>
<keyword evidence="11" id="KW-1185">Reference proteome</keyword>
<dbReference type="Gene3D" id="2.60.120.260">
    <property type="entry name" value="Galactose-binding domain-like"/>
    <property type="match status" value="1"/>
</dbReference>
<evidence type="ECO:0000256" key="8">
    <source>
        <dbReference type="SAM" id="SignalP"/>
    </source>
</evidence>
<dbReference type="PANTHER" id="PTHR46806:SF5">
    <property type="entry name" value="F5_8 TYPE C DOMAIN-CONTAINING PROTEIN"/>
    <property type="match status" value="1"/>
</dbReference>
<feature type="domain" description="F5/8 type C" evidence="9">
    <location>
        <begin position="28"/>
        <end position="183"/>
    </location>
</feature>
<dbReference type="GO" id="GO:0038023">
    <property type="term" value="F:signaling receptor activity"/>
    <property type="evidence" value="ECO:0007669"/>
    <property type="project" value="TreeGrafter"/>
</dbReference>
<feature type="region of interest" description="Disordered" evidence="7">
    <location>
        <begin position="39"/>
        <end position="60"/>
    </location>
</feature>
<dbReference type="PANTHER" id="PTHR46806">
    <property type="entry name" value="F5/8 TYPE C DOMAIN-CONTAINING PROTEIN"/>
    <property type="match status" value="1"/>
</dbReference>
<dbReference type="InterPro" id="IPR050633">
    <property type="entry name" value="Neuropilin_MCO_CoagFactor"/>
</dbReference>
<keyword evidence="6" id="KW-1015">Disulfide bond</keyword>
<accession>A0A4Y2LBA0</accession>
<keyword evidence="5" id="KW-0472">Membrane</keyword>
<name>A0A4Y2LBA0_ARAVE</name>
<gene>
    <name evidence="10" type="ORF">AVEN_53121_1</name>
</gene>
<feature type="non-terminal residue" evidence="10">
    <location>
        <position position="286"/>
    </location>
</feature>
<dbReference type="SMART" id="SM00231">
    <property type="entry name" value="FA58C"/>
    <property type="match status" value="1"/>
</dbReference>
<dbReference type="Proteomes" id="UP000499080">
    <property type="component" value="Unassembled WGS sequence"/>
</dbReference>
<feature type="compositionally biased region" description="Polar residues" evidence="7">
    <location>
        <begin position="45"/>
        <end position="59"/>
    </location>
</feature>
<feature type="signal peptide" evidence="8">
    <location>
        <begin position="1"/>
        <end position="19"/>
    </location>
</feature>
<dbReference type="GO" id="GO:0005576">
    <property type="term" value="C:extracellular region"/>
    <property type="evidence" value="ECO:0007669"/>
    <property type="project" value="UniProtKB-SubCell"/>
</dbReference>
<dbReference type="EMBL" id="BGPR01005629">
    <property type="protein sequence ID" value="GBN11958.1"/>
    <property type="molecule type" value="Genomic_DNA"/>
</dbReference>
<keyword evidence="3" id="KW-0964">Secreted</keyword>
<evidence type="ECO:0000256" key="4">
    <source>
        <dbReference type="ARBA" id="ARBA00022889"/>
    </source>
</evidence>
<dbReference type="GO" id="GO:0007155">
    <property type="term" value="P:cell adhesion"/>
    <property type="evidence" value="ECO:0007669"/>
    <property type="project" value="UniProtKB-KW"/>
</dbReference>
<sequence length="286" mass="31067">MVIWMVVIVLTQTLAPAFAQDGTPTGTCNTALGLASGDVPDDSIKSTTQTDDAPSSSGRLRNEEGAWCFKNDSITAHNALLTIDLQGEKFVSGFAYQGPPEKVRPKSYHHVVAFAVSYSMDANEWSEFNGGALFFDTDTNDTSDAINFFASRSIVLTRYVKINITKQISGSESICLRFELYGCDTDVQPMTGMKAITTPKGKIEVSWSSPTADNTLEFDTPTGGQFKPSGFVVLYKPVEAQAFETVTTENMDLSLEDVRLGATYVIQLQCLIKDVSIKCGSTQVEA</sequence>
<feature type="chain" id="PRO_5021304352" description="F5/8 type C domain-containing protein" evidence="8">
    <location>
        <begin position="20"/>
        <end position="286"/>
    </location>
</feature>